<feature type="domain" description="Peptidase M24 C-terminal" evidence="2">
    <location>
        <begin position="564"/>
        <end position="625"/>
    </location>
</feature>
<gene>
    <name evidence="3" type="ORF">TBIB3V08_LOCUS12301</name>
</gene>
<dbReference type="InterPro" id="IPR032416">
    <property type="entry name" value="Peptidase_M24_C"/>
</dbReference>
<dbReference type="PANTHER" id="PTHR43763:SF6">
    <property type="entry name" value="XAA-PRO AMINOPEPTIDASE 1"/>
    <property type="match status" value="1"/>
</dbReference>
<protein>
    <submittedName>
        <fullName evidence="3">Uncharacterized protein</fullName>
    </submittedName>
</protein>
<reference evidence="3" key="1">
    <citation type="submission" date="2020-11" db="EMBL/GenBank/DDBJ databases">
        <authorList>
            <person name="Tran Van P."/>
        </authorList>
    </citation>
    <scope>NUCLEOTIDE SEQUENCE</scope>
</reference>
<dbReference type="EMBL" id="OD573310">
    <property type="protein sequence ID" value="CAD7450030.1"/>
    <property type="molecule type" value="Genomic_DNA"/>
</dbReference>
<accession>A0A7R9FCY1</accession>
<organism evidence="3">
    <name type="scientific">Timema bartmani</name>
    <dbReference type="NCBI Taxonomy" id="61472"/>
    <lineage>
        <taxon>Eukaryota</taxon>
        <taxon>Metazoa</taxon>
        <taxon>Ecdysozoa</taxon>
        <taxon>Arthropoda</taxon>
        <taxon>Hexapoda</taxon>
        <taxon>Insecta</taxon>
        <taxon>Pterygota</taxon>
        <taxon>Neoptera</taxon>
        <taxon>Polyneoptera</taxon>
        <taxon>Phasmatodea</taxon>
        <taxon>Timematodea</taxon>
        <taxon>Timematoidea</taxon>
        <taxon>Timematidae</taxon>
        <taxon>Timema</taxon>
    </lineage>
</organism>
<dbReference type="PANTHER" id="PTHR43763">
    <property type="entry name" value="XAA-PRO AMINOPEPTIDASE 1"/>
    <property type="match status" value="1"/>
</dbReference>
<dbReference type="SUPFAM" id="SSF141571">
    <property type="entry name" value="Pentapeptide repeat-like"/>
    <property type="match status" value="1"/>
</dbReference>
<name>A0A7R9FCY1_9NEOP</name>
<dbReference type="InterPro" id="IPR050422">
    <property type="entry name" value="X-Pro_aminopeptidase_P"/>
</dbReference>
<evidence type="ECO:0000259" key="1">
    <source>
        <dbReference type="Pfam" id="PF00557"/>
    </source>
</evidence>
<dbReference type="AlphaFoldDB" id="A0A7R9FCY1"/>
<sequence length="660" mass="75351">MEERTGCYLRSTHTPMDVLGNALIPRLLDHSICVQVVVSKRLVLSGWTLSPSYFYLSDPLSDSTWSGSSAIYGRCKRVSDEKRVPHPSPILFMKARKNPKEREGMRNAHVRDGAALCDFIAHMEDEVLDRVNQVQHNMEDEVLDKVNQVQHNMEDKVLDTVNQVRHNMEDEVLDTVNQVRHNMEDEVLDRVNQVRHNMENEVLDKVNQVQHNMEDEVLDKVNQVQHNMEDEVLDTVNQVRHNMEDKVLDTVNQEQHNMNDEVLDTMSRGEVWTEVEVAKTVDQFRREQLDSRGLSFATIAGFGPNGALPHYTPAITTNRQIYTNSTLVLDSGGQYLDGTTDVTRTLHFGSPNQFERETYTRVLQGSIQLSALVFPQGVLMSDVDVLARAPLWQVGLDYRHGTGHGIGAFLDVHECKWSLPRCARVAFMDVHECKWGLEAFLDVHECKWGLEAFLDVHGCKWGLEAFLDVHECKWGLEAFLDVHGCKWGLEAFLDVHGCKWGLEAFLDVHESPVNIIYKGGNKMFEEGYFFSDEPGYYHEGFFGVRLENILEVVNRTTTHSFDGPYLGFEPVTLVPYEPKLIDLNMLSNEQIQWLNNYNAKVIEKVGAELKLQHRMKGFHWLLSKTIYIPVHGATSGVEEENQQRPSIVMLVILIATAALQ</sequence>
<dbReference type="Gene3D" id="3.90.230.10">
    <property type="entry name" value="Creatinase/methionine aminopeptidase superfamily"/>
    <property type="match status" value="2"/>
</dbReference>
<dbReference type="Pfam" id="PF16188">
    <property type="entry name" value="Peptidase_M24_C"/>
    <property type="match status" value="1"/>
</dbReference>
<dbReference type="SUPFAM" id="SSF55920">
    <property type="entry name" value="Creatinase/aminopeptidase"/>
    <property type="match status" value="2"/>
</dbReference>
<proteinExistence type="predicted"/>
<evidence type="ECO:0000259" key="2">
    <source>
        <dbReference type="Pfam" id="PF16188"/>
    </source>
</evidence>
<dbReference type="Pfam" id="PF00557">
    <property type="entry name" value="Peptidase_M24"/>
    <property type="match status" value="2"/>
</dbReference>
<dbReference type="InterPro" id="IPR000994">
    <property type="entry name" value="Pept_M24"/>
</dbReference>
<feature type="domain" description="Peptidase M24" evidence="1">
    <location>
        <begin position="495"/>
        <end position="552"/>
    </location>
</feature>
<feature type="domain" description="Peptidase M24" evidence="1">
    <location>
        <begin position="259"/>
        <end position="416"/>
    </location>
</feature>
<dbReference type="InterPro" id="IPR036005">
    <property type="entry name" value="Creatinase/aminopeptidase-like"/>
</dbReference>
<evidence type="ECO:0000313" key="3">
    <source>
        <dbReference type="EMBL" id="CAD7450030.1"/>
    </source>
</evidence>